<keyword evidence="5" id="KW-0285">Flavoprotein</keyword>
<evidence type="ECO:0000313" key="12">
    <source>
        <dbReference type="Proteomes" id="UP000028302"/>
    </source>
</evidence>
<comment type="cofactor">
    <cofactor evidence="1">
        <name>FAD</name>
        <dbReference type="ChEBI" id="CHEBI:57692"/>
    </cofactor>
</comment>
<evidence type="ECO:0000256" key="8">
    <source>
        <dbReference type="ARBA" id="ARBA00023027"/>
    </source>
</evidence>
<evidence type="ECO:0000256" key="3">
    <source>
        <dbReference type="ARBA" id="ARBA00006442"/>
    </source>
</evidence>
<evidence type="ECO:0000256" key="4">
    <source>
        <dbReference type="ARBA" id="ARBA00022490"/>
    </source>
</evidence>
<evidence type="ECO:0000256" key="1">
    <source>
        <dbReference type="ARBA" id="ARBA00001974"/>
    </source>
</evidence>
<dbReference type="GO" id="GO:0016491">
    <property type="term" value="F:oxidoreductase activity"/>
    <property type="evidence" value="ECO:0007669"/>
    <property type="project" value="UniProtKB-KW"/>
</dbReference>
<sequence length="385" mass="41502">MDPIIIIGTGLAGYSVAREFRKHDTETPVILITRDDGASYYKPDISEAHAKDKTPADLVQKTAEEMAEMLDATVRTHEQVEAIDREAHQVKLASDTLTYSKLVLAWGADPIVLNLAGDATDRIHKVNNLMDYRVFRDHLAAGSHVAILGAGLIGCEFANDLIQHGYKVSVADPAGWPLAQLVPEAAGDAVKTALAHAGVDWHLGHAATGVHHGGDDRYHVYLDDESHIDADVVLSAVGLKAGTELAEAAGLDVDRGIVVDRTLVTSDPDIYALGDCAEVAGHWRPYVGPLMQCARTLGKTLAAGADAEPGQVKYPTLPIIIKTHVCPVIVYPPVDKHGEWQIERDGTAVEGRFVDGDGQLRGFVLTDEATNKRRDYIKEAPALLD</sequence>
<dbReference type="eggNOG" id="COG0446">
    <property type="taxonomic scope" value="Bacteria"/>
</dbReference>
<evidence type="ECO:0000259" key="10">
    <source>
        <dbReference type="Pfam" id="PF18113"/>
    </source>
</evidence>
<dbReference type="RefSeq" id="WP_037335709.1">
    <property type="nucleotide sequence ID" value="NZ_APNK01000006.1"/>
</dbReference>
<dbReference type="Proteomes" id="UP000028302">
    <property type="component" value="Unassembled WGS sequence"/>
</dbReference>
<dbReference type="Pfam" id="PF18113">
    <property type="entry name" value="Rbx_binding"/>
    <property type="match status" value="1"/>
</dbReference>
<dbReference type="OrthoDB" id="9808980at2"/>
<evidence type="ECO:0000313" key="11">
    <source>
        <dbReference type="EMBL" id="KEZ78222.1"/>
    </source>
</evidence>
<dbReference type="InterPro" id="IPR041364">
    <property type="entry name" value="Rbx-bd"/>
</dbReference>
<dbReference type="InterPro" id="IPR036188">
    <property type="entry name" value="FAD/NAD-bd_sf"/>
</dbReference>
<organism evidence="11 12">
    <name type="scientific">Salinisphaera hydrothermalis (strain C41B8)</name>
    <dbReference type="NCBI Taxonomy" id="1304275"/>
    <lineage>
        <taxon>Bacteria</taxon>
        <taxon>Pseudomonadati</taxon>
        <taxon>Pseudomonadota</taxon>
        <taxon>Gammaproteobacteria</taxon>
        <taxon>Salinisphaerales</taxon>
        <taxon>Salinisphaeraceae</taxon>
        <taxon>Salinisphaera</taxon>
    </lineage>
</organism>
<keyword evidence="4" id="KW-0963">Cytoplasm</keyword>
<comment type="subcellular location">
    <subcellularLocation>
        <location evidence="2">Cytoplasm</location>
    </subcellularLocation>
</comment>
<dbReference type="AlphaFoldDB" id="A0A084IND8"/>
<dbReference type="EMBL" id="APNK01000006">
    <property type="protein sequence ID" value="KEZ78222.1"/>
    <property type="molecule type" value="Genomic_DNA"/>
</dbReference>
<proteinExistence type="inferred from homology"/>
<dbReference type="PATRIC" id="fig|1304275.5.peg.1338"/>
<dbReference type="PANTHER" id="PTHR43429:SF3">
    <property type="entry name" value="NITRITE REDUCTASE [NAD(P)H]"/>
    <property type="match status" value="1"/>
</dbReference>
<dbReference type="PRINTS" id="PR00368">
    <property type="entry name" value="FADPNR"/>
</dbReference>
<dbReference type="Gene3D" id="3.30.390.120">
    <property type="match status" value="1"/>
</dbReference>
<evidence type="ECO:0000256" key="2">
    <source>
        <dbReference type="ARBA" id="ARBA00004496"/>
    </source>
</evidence>
<keyword evidence="12" id="KW-1185">Reference proteome</keyword>
<keyword evidence="8" id="KW-0520">NAD</keyword>
<dbReference type="Gene3D" id="3.50.50.60">
    <property type="entry name" value="FAD/NAD(P)-binding domain"/>
    <property type="match status" value="2"/>
</dbReference>
<comment type="similarity">
    <text evidence="3">Belongs to the FAD-dependent oxidoreductase family.</text>
</comment>
<dbReference type="SUPFAM" id="SSF51905">
    <property type="entry name" value="FAD/NAD(P)-binding domain"/>
    <property type="match status" value="1"/>
</dbReference>
<feature type="domain" description="Rubredoxin binding" evidence="10">
    <location>
        <begin position="311"/>
        <end position="379"/>
    </location>
</feature>
<dbReference type="STRING" id="1304275.C41B8_06542"/>
<dbReference type="GO" id="GO:0005737">
    <property type="term" value="C:cytoplasm"/>
    <property type="evidence" value="ECO:0007669"/>
    <property type="project" value="UniProtKB-SubCell"/>
</dbReference>
<dbReference type="PRINTS" id="PR00411">
    <property type="entry name" value="PNDRDTASEI"/>
</dbReference>
<evidence type="ECO:0000256" key="7">
    <source>
        <dbReference type="ARBA" id="ARBA00023002"/>
    </source>
</evidence>
<feature type="domain" description="FAD/NAD(P)-binding" evidence="9">
    <location>
        <begin position="4"/>
        <end position="282"/>
    </location>
</feature>
<dbReference type="InterPro" id="IPR050260">
    <property type="entry name" value="FAD-bd_OxRdtase"/>
</dbReference>
<name>A0A084IND8_SALHC</name>
<comment type="caution">
    <text evidence="11">The sequence shown here is derived from an EMBL/GenBank/DDBJ whole genome shotgun (WGS) entry which is preliminary data.</text>
</comment>
<keyword evidence="7" id="KW-0560">Oxidoreductase</keyword>
<keyword evidence="6" id="KW-0274">FAD</keyword>
<protein>
    <submittedName>
        <fullName evidence="11">FAD-dependent pyridine nucleotide-disulfide oxidoreductase</fullName>
    </submittedName>
</protein>
<evidence type="ECO:0000259" key="9">
    <source>
        <dbReference type="Pfam" id="PF07992"/>
    </source>
</evidence>
<dbReference type="PANTHER" id="PTHR43429">
    <property type="entry name" value="PYRIDINE NUCLEOTIDE-DISULFIDE OXIDOREDUCTASE DOMAIN-CONTAINING"/>
    <property type="match status" value="1"/>
</dbReference>
<dbReference type="InterPro" id="IPR023753">
    <property type="entry name" value="FAD/NAD-binding_dom"/>
</dbReference>
<accession>A0A084IND8</accession>
<reference evidence="11 12" key="1">
    <citation type="submission" date="2013-03" db="EMBL/GenBank/DDBJ databases">
        <title>Salinisphaera hydrothermalis C41B8 Genome Sequencing.</title>
        <authorList>
            <person name="Li C."/>
            <person name="Lai Q."/>
            <person name="Shao Z."/>
        </authorList>
    </citation>
    <scope>NUCLEOTIDE SEQUENCE [LARGE SCALE GENOMIC DNA]</scope>
    <source>
        <strain evidence="11 12">C41B8</strain>
    </source>
</reference>
<evidence type="ECO:0000256" key="5">
    <source>
        <dbReference type="ARBA" id="ARBA00022630"/>
    </source>
</evidence>
<evidence type="ECO:0000256" key="6">
    <source>
        <dbReference type="ARBA" id="ARBA00022827"/>
    </source>
</evidence>
<dbReference type="Pfam" id="PF07992">
    <property type="entry name" value="Pyr_redox_2"/>
    <property type="match status" value="1"/>
</dbReference>
<gene>
    <name evidence="11" type="ORF">C41B8_06542</name>
</gene>